<feature type="transmembrane region" description="Helical" evidence="3">
    <location>
        <begin position="296"/>
        <end position="316"/>
    </location>
</feature>
<gene>
    <name evidence="5" type="ORF">K432DRAFT_330441</name>
</gene>
<keyword evidence="6" id="KW-1185">Reference proteome</keyword>
<evidence type="ECO:0000256" key="3">
    <source>
        <dbReference type="SAM" id="Phobius"/>
    </source>
</evidence>
<dbReference type="Proteomes" id="UP000250266">
    <property type="component" value="Unassembled WGS sequence"/>
</dbReference>
<feature type="transmembrane region" description="Helical" evidence="3">
    <location>
        <begin position="323"/>
        <end position="343"/>
    </location>
</feature>
<feature type="domain" description="Glycosyl transferase CAP10" evidence="4">
    <location>
        <begin position="681"/>
        <end position="967"/>
    </location>
</feature>
<dbReference type="PANTHER" id="PTHR12203">
    <property type="entry name" value="KDEL LYS-ASP-GLU-LEU CONTAINING - RELATED"/>
    <property type="match status" value="1"/>
</dbReference>
<dbReference type="Pfam" id="PF05686">
    <property type="entry name" value="Glyco_transf_90"/>
    <property type="match status" value="1"/>
</dbReference>
<dbReference type="SMART" id="SM00672">
    <property type="entry name" value="CAP10"/>
    <property type="match status" value="1"/>
</dbReference>
<keyword evidence="3" id="KW-0812">Transmembrane</keyword>
<reference evidence="5 6" key="1">
    <citation type="journal article" date="2016" name="Nat. Commun.">
        <title>Ectomycorrhizal ecology is imprinted in the genome of the dominant symbiotic fungus Cenococcum geophilum.</title>
        <authorList>
            <consortium name="DOE Joint Genome Institute"/>
            <person name="Peter M."/>
            <person name="Kohler A."/>
            <person name="Ohm R.A."/>
            <person name="Kuo A."/>
            <person name="Krutzmann J."/>
            <person name="Morin E."/>
            <person name="Arend M."/>
            <person name="Barry K.W."/>
            <person name="Binder M."/>
            <person name="Choi C."/>
            <person name="Clum A."/>
            <person name="Copeland A."/>
            <person name="Grisel N."/>
            <person name="Haridas S."/>
            <person name="Kipfer T."/>
            <person name="LaButti K."/>
            <person name="Lindquist E."/>
            <person name="Lipzen A."/>
            <person name="Maire R."/>
            <person name="Meier B."/>
            <person name="Mihaltcheva S."/>
            <person name="Molinier V."/>
            <person name="Murat C."/>
            <person name="Poggeler S."/>
            <person name="Quandt C.A."/>
            <person name="Sperisen C."/>
            <person name="Tritt A."/>
            <person name="Tisserant E."/>
            <person name="Crous P.W."/>
            <person name="Henrissat B."/>
            <person name="Nehls U."/>
            <person name="Egli S."/>
            <person name="Spatafora J.W."/>
            <person name="Grigoriev I.V."/>
            <person name="Martin F.M."/>
        </authorList>
    </citation>
    <scope>NUCLEOTIDE SEQUENCE [LARGE SCALE GENOMIC DNA]</scope>
    <source>
        <strain evidence="5 6">CBS 459.81</strain>
    </source>
</reference>
<feature type="transmembrane region" description="Helical" evidence="3">
    <location>
        <begin position="32"/>
        <end position="50"/>
    </location>
</feature>
<dbReference type="InterPro" id="IPR051091">
    <property type="entry name" value="O-Glucosyltr/Glycosyltrsf_90"/>
</dbReference>
<keyword evidence="2 5" id="KW-0808">Transferase</keyword>
<keyword evidence="3" id="KW-1133">Transmembrane helix</keyword>
<feature type="transmembrane region" description="Helical" evidence="3">
    <location>
        <begin position="398"/>
        <end position="415"/>
    </location>
</feature>
<dbReference type="AlphaFoldDB" id="A0A8E2E8A7"/>
<organism evidence="5 6">
    <name type="scientific">Lepidopterella palustris CBS 459.81</name>
    <dbReference type="NCBI Taxonomy" id="1314670"/>
    <lineage>
        <taxon>Eukaryota</taxon>
        <taxon>Fungi</taxon>
        <taxon>Dikarya</taxon>
        <taxon>Ascomycota</taxon>
        <taxon>Pezizomycotina</taxon>
        <taxon>Dothideomycetes</taxon>
        <taxon>Pleosporomycetidae</taxon>
        <taxon>Mytilinidiales</taxon>
        <taxon>Argynnaceae</taxon>
        <taxon>Lepidopterella</taxon>
    </lineage>
</organism>
<evidence type="ECO:0000259" key="4">
    <source>
        <dbReference type="SMART" id="SM00672"/>
    </source>
</evidence>
<dbReference type="GO" id="GO:0016740">
    <property type="term" value="F:transferase activity"/>
    <property type="evidence" value="ECO:0007669"/>
    <property type="project" value="UniProtKB-KW"/>
</dbReference>
<dbReference type="InterPro" id="IPR006598">
    <property type="entry name" value="CAP10"/>
</dbReference>
<evidence type="ECO:0000256" key="1">
    <source>
        <dbReference type="ARBA" id="ARBA00010118"/>
    </source>
</evidence>
<proteinExistence type="inferred from homology"/>
<protein>
    <submittedName>
        <fullName evidence="5">Glycosyltransferase family 90 protein</fullName>
    </submittedName>
</protein>
<evidence type="ECO:0000313" key="6">
    <source>
        <dbReference type="Proteomes" id="UP000250266"/>
    </source>
</evidence>
<evidence type="ECO:0000256" key="2">
    <source>
        <dbReference type="ARBA" id="ARBA00022679"/>
    </source>
</evidence>
<dbReference type="PANTHER" id="PTHR12203:SF35">
    <property type="entry name" value="PROTEIN O-GLUCOSYLTRANSFERASE 1"/>
    <property type="match status" value="1"/>
</dbReference>
<feature type="transmembrane region" description="Helical" evidence="3">
    <location>
        <begin position="256"/>
        <end position="281"/>
    </location>
</feature>
<sequence length="975" mass="110449">MDGQALVSFLGLIVGTSYLAVSLKTSFITDRPIHSSIILLAVCGLCIIGLERFGLFKVSRGVEKQYTSVPLEESHDRGISWERPQDICESPRVPALSSRRLRNTFIVLAIAICTRVVILDQILRDIQCTQRSYQPLIPFCLVLYNHWISRRHRLRIVNGDPSKSRYDAIVKTVNQSHYVVSITSLLFGLCSIVQLSLASPPVSTYICASTLPAFNVVPGLQCLGLFLDGCIAAQLSQLLDSGLEEEQSLAYNAPRVVGLTLLLSSAILTVAGLIISAIIFIRSPEHRQWLLTVPTFYPWSLTRLTVAVCFFAFFALRVAVRTGVVTTTVSIVFTCTYVLGFVSEWTKREPSPHFSDRLGLLSMVIMILSLVVLVIPAASSESGSRFFARHTFSRIPAWFYPCILILFLTRVMNWSSRSDQLSFHPIDMLLYESKSRHESWSKQASSSVSLRSAVQTYRARYMRNPPPHFNHWYEYATAHSSFVIDDYDNIHSDLLPFWSLSPAEIRQRTWEIIANPDCAAGGIHIRNGSVDLSANVLQTHRWMVEGVAHMIERFAKWLPDMDLAFNLNDEARVAVPFEELESMHSKAKDSSGTTYTGIARFSDNRASGWPHIPEEPITQTRFREYSFQRIFHKFGAVGCPPNSKARTEKFWNLKDLCTTCTDPHSRGQFISNWTLSASVCHQPDLADLHGFYLSPSAFRGTNELMPIFSQSKPHGFNDILYPSAWNYMDKVAYAPNAESPDLNFSQKQNSLFWRGVTSEGVAPGTGVWKGMARQRLVHLINNLTSSQPILAKTNGKLAYSVLSPSSLKSLLSTDVHLVDIARCGGQDCSDQATEFGPAYPRSDFQAHWQHRYLFDSDGAGFSGRFLPFLQSHSLPFKSALFREWYEGRLTAWRHFVPIDLRFHGLWSTLVYFAGVDEKEVKWEARVKEGEMIAEEGRRWVEKVLRKEDMEVYFFRLLIEWGRLTDDRRDELGFVE</sequence>
<keyword evidence="3" id="KW-0472">Membrane</keyword>
<comment type="similarity">
    <text evidence="1">Belongs to the glycosyltransferase 90 family.</text>
</comment>
<name>A0A8E2E8A7_9PEZI</name>
<evidence type="ECO:0000313" key="5">
    <source>
        <dbReference type="EMBL" id="OCK79306.1"/>
    </source>
</evidence>
<dbReference type="OrthoDB" id="541052at2759"/>
<accession>A0A8E2E8A7</accession>
<feature type="transmembrane region" description="Helical" evidence="3">
    <location>
        <begin position="358"/>
        <end position="378"/>
    </location>
</feature>
<dbReference type="EMBL" id="KV745012">
    <property type="protein sequence ID" value="OCK79306.1"/>
    <property type="molecule type" value="Genomic_DNA"/>
</dbReference>